<dbReference type="GO" id="GO:0005524">
    <property type="term" value="F:ATP binding"/>
    <property type="evidence" value="ECO:0007669"/>
    <property type="project" value="InterPro"/>
</dbReference>
<protein>
    <recommendedName>
        <fullName evidence="1">ATPase AAA-type core domain-containing protein</fullName>
    </recommendedName>
</protein>
<feature type="domain" description="ATPase AAA-type core" evidence="1">
    <location>
        <begin position="197"/>
        <end position="433"/>
    </location>
</feature>
<dbReference type="PANTHER" id="PTHR43581">
    <property type="entry name" value="ATP/GTP PHOSPHATASE"/>
    <property type="match status" value="1"/>
</dbReference>
<dbReference type="Pfam" id="PF13304">
    <property type="entry name" value="AAA_21"/>
    <property type="match status" value="1"/>
</dbReference>
<gene>
    <name evidence="2" type="ORF">PS662_01567</name>
</gene>
<name>A0A5E6RN72_PSEFL</name>
<dbReference type="InterPro" id="IPR003959">
    <property type="entry name" value="ATPase_AAA_core"/>
</dbReference>
<dbReference type="GO" id="GO:0016887">
    <property type="term" value="F:ATP hydrolysis activity"/>
    <property type="evidence" value="ECO:0007669"/>
    <property type="project" value="InterPro"/>
</dbReference>
<organism evidence="2 3">
    <name type="scientific">Pseudomonas fluorescens</name>
    <dbReference type="NCBI Taxonomy" id="294"/>
    <lineage>
        <taxon>Bacteria</taxon>
        <taxon>Pseudomonadati</taxon>
        <taxon>Pseudomonadota</taxon>
        <taxon>Gammaproteobacteria</taxon>
        <taxon>Pseudomonadales</taxon>
        <taxon>Pseudomonadaceae</taxon>
        <taxon>Pseudomonas</taxon>
    </lineage>
</organism>
<dbReference type="InterPro" id="IPR051396">
    <property type="entry name" value="Bact_Antivir_Def_Nuclease"/>
</dbReference>
<dbReference type="AlphaFoldDB" id="A0A5E6RN72"/>
<dbReference type="Gene3D" id="3.40.50.300">
    <property type="entry name" value="P-loop containing nucleotide triphosphate hydrolases"/>
    <property type="match status" value="1"/>
</dbReference>
<dbReference type="SUPFAM" id="SSF52540">
    <property type="entry name" value="P-loop containing nucleoside triphosphate hydrolases"/>
    <property type="match status" value="1"/>
</dbReference>
<dbReference type="RefSeq" id="WP_150710437.1">
    <property type="nucleotide sequence ID" value="NZ_CABVHK010000004.1"/>
</dbReference>
<evidence type="ECO:0000259" key="1">
    <source>
        <dbReference type="Pfam" id="PF13304"/>
    </source>
</evidence>
<evidence type="ECO:0000313" key="3">
    <source>
        <dbReference type="Proteomes" id="UP000326953"/>
    </source>
</evidence>
<reference evidence="2 3" key="1">
    <citation type="submission" date="2019-09" db="EMBL/GenBank/DDBJ databases">
        <authorList>
            <person name="Chandra G."/>
            <person name="Truman W A."/>
        </authorList>
    </citation>
    <scope>NUCLEOTIDE SEQUENCE [LARGE SCALE GENOMIC DNA]</scope>
    <source>
        <strain evidence="2">PS662</strain>
    </source>
</reference>
<dbReference type="InterPro" id="IPR027417">
    <property type="entry name" value="P-loop_NTPase"/>
</dbReference>
<dbReference type="PANTHER" id="PTHR43581:SF2">
    <property type="entry name" value="EXCINUCLEASE ATPASE SUBUNIT"/>
    <property type="match status" value="1"/>
</dbReference>
<dbReference type="EMBL" id="CABVHK010000004">
    <property type="protein sequence ID" value="VVM66295.1"/>
    <property type="molecule type" value="Genomic_DNA"/>
</dbReference>
<sequence length="527" mass="59321">MNDGSVLIVPSAGDQDDYGFKTRVEVRARLVKDDFELVFEAYIGFMGGADERNGSQKLDSLVEEAEGDSLHPLDAQRFFTMLPDMESYRRLVQKCGVTRAVALLTAMRDVVAFNKTRGNSSWVESAVNTDVFLKSFIRSSESYFAYKKAGAVLKGLEFEEFHELPRSLAIRFQLAGRSNEHMLKFRFEHDTDLPKRIAVIIGKNGVGKSQALSRIVTAALKGDDSFSEGEDGNRVLLNRILAFAPTNEAGTVFPRQSTKTPRVWYRRFTLNRGAANRKKDGLADHILQVARSEEHIGELSRWAIFFEALKAIDNWQQIALPVKAPTVLPILLSRLKGKGEKENIDTFAAVNLHKEPVRLVNDVSYPLSSGEISFLRFAAHASLYVENGSLLLLDEPETHLHPNFISQFVALLDELLHRTGSAAIIATHSAYFVREVFQDQVTVLRHDDDGYVRSETPTLRTFGADIGAISYFVFGEDEPSVLAHRVETKLRSRFKTWEEVYERYKHELSLEILGIIKDSMEAGQVDE</sequence>
<dbReference type="Proteomes" id="UP000326953">
    <property type="component" value="Unassembled WGS sequence"/>
</dbReference>
<proteinExistence type="predicted"/>
<accession>A0A5E6RN72</accession>
<evidence type="ECO:0000313" key="2">
    <source>
        <dbReference type="EMBL" id="VVM66295.1"/>
    </source>
</evidence>
<dbReference type="OrthoDB" id="9815944at2"/>